<reference evidence="1 2" key="1">
    <citation type="submission" date="2017-01" db="EMBL/GenBank/DDBJ databases">
        <title>Bacillus cereus isolates.</title>
        <authorList>
            <person name="Beno S.M."/>
        </authorList>
    </citation>
    <scope>NUCLEOTIDE SEQUENCE [LARGE SCALE GENOMIC DNA]</scope>
    <source>
        <strain evidence="1 2">FSL M7-1219</strain>
    </source>
</reference>
<organism evidence="1 2">
    <name type="scientific">Bacillus cereus</name>
    <dbReference type="NCBI Taxonomy" id="1396"/>
    <lineage>
        <taxon>Bacteria</taxon>
        <taxon>Bacillati</taxon>
        <taxon>Bacillota</taxon>
        <taxon>Bacilli</taxon>
        <taxon>Bacillales</taxon>
        <taxon>Bacillaceae</taxon>
        <taxon>Bacillus</taxon>
        <taxon>Bacillus cereus group</taxon>
    </lineage>
</organism>
<accession>A0A1S9UHB3</accession>
<dbReference type="EMBL" id="MUAL01000070">
    <property type="protein sequence ID" value="OOR21613.1"/>
    <property type="molecule type" value="Genomic_DNA"/>
</dbReference>
<sequence length="201" mass="23074">MEKDFNKIENREIIKRLLISEDYYEYCIIESYRELNADNAYLIGINGFYVKVICFGSRMVVASIVFPKAWKVEEVAEWLYGSDICIAMEDEHGYFVERADCILGGVFFKGRCIAAYVSGTETVYCWEDTYVDAGKLYGEEKCAVDLMFPKPTSSMSIHSYQEEYIENTPCIVPSERLESLRNISMVNIEIQGDSKISLTIN</sequence>
<dbReference type="AlphaFoldDB" id="A0A1S9UHB3"/>
<evidence type="ECO:0000313" key="1">
    <source>
        <dbReference type="EMBL" id="OOR21613.1"/>
    </source>
</evidence>
<dbReference type="RefSeq" id="WP_078181636.1">
    <property type="nucleotide sequence ID" value="NZ_MUAL01000070.1"/>
</dbReference>
<gene>
    <name evidence="1" type="ORF">BW892_22810</name>
</gene>
<comment type="caution">
    <text evidence="1">The sequence shown here is derived from an EMBL/GenBank/DDBJ whole genome shotgun (WGS) entry which is preliminary data.</text>
</comment>
<evidence type="ECO:0000313" key="2">
    <source>
        <dbReference type="Proteomes" id="UP000191124"/>
    </source>
</evidence>
<name>A0A1S9UHB3_BACCE</name>
<dbReference type="Proteomes" id="UP000191124">
    <property type="component" value="Unassembled WGS sequence"/>
</dbReference>
<protein>
    <submittedName>
        <fullName evidence="1">Uncharacterized protein</fullName>
    </submittedName>
</protein>
<proteinExistence type="predicted"/>